<keyword evidence="7 12" id="KW-0547">Nucleotide-binding</keyword>
<dbReference type="Proteomes" id="UP000274822">
    <property type="component" value="Unassembled WGS sequence"/>
</dbReference>
<keyword evidence="3" id="KW-0963">Cytoplasm</keyword>
<dbReference type="InterPro" id="IPR035965">
    <property type="entry name" value="PAS-like_dom_sf"/>
</dbReference>
<dbReference type="GO" id="GO:0005634">
    <property type="term" value="C:nucleus"/>
    <property type="evidence" value="ECO:0007669"/>
    <property type="project" value="TreeGrafter"/>
</dbReference>
<dbReference type="AlphaFoldDB" id="A0A433QNB2"/>
<dbReference type="Pfam" id="PF13426">
    <property type="entry name" value="PAS_9"/>
    <property type="match status" value="1"/>
</dbReference>
<evidence type="ECO:0000256" key="4">
    <source>
        <dbReference type="ARBA" id="ARBA00022527"/>
    </source>
</evidence>
<dbReference type="GO" id="GO:0004674">
    <property type="term" value="F:protein serine/threonine kinase activity"/>
    <property type="evidence" value="ECO:0007669"/>
    <property type="project" value="UniProtKB-KW"/>
</dbReference>
<dbReference type="Gene3D" id="1.10.510.10">
    <property type="entry name" value="Transferase(Phosphotransferase) domain 1"/>
    <property type="match status" value="1"/>
</dbReference>
<evidence type="ECO:0000256" key="6">
    <source>
        <dbReference type="ARBA" id="ARBA00022679"/>
    </source>
</evidence>
<gene>
    <name evidence="16" type="ORF">BC938DRAFT_478174</name>
</gene>
<evidence type="ECO:0000259" key="14">
    <source>
        <dbReference type="PROSITE" id="PS50011"/>
    </source>
</evidence>
<dbReference type="PANTHER" id="PTHR24346">
    <property type="entry name" value="MAP/MICROTUBULE AFFINITY-REGULATING KINASE"/>
    <property type="match status" value="1"/>
</dbReference>
<evidence type="ECO:0000256" key="5">
    <source>
        <dbReference type="ARBA" id="ARBA00022553"/>
    </source>
</evidence>
<comment type="catalytic activity">
    <reaction evidence="11">
        <text>L-seryl-[protein] + ATP = O-phospho-L-seryl-[protein] + ADP + H(+)</text>
        <dbReference type="Rhea" id="RHEA:17989"/>
        <dbReference type="Rhea" id="RHEA-COMP:9863"/>
        <dbReference type="Rhea" id="RHEA-COMP:11604"/>
        <dbReference type="ChEBI" id="CHEBI:15378"/>
        <dbReference type="ChEBI" id="CHEBI:29999"/>
        <dbReference type="ChEBI" id="CHEBI:30616"/>
        <dbReference type="ChEBI" id="CHEBI:83421"/>
        <dbReference type="ChEBI" id="CHEBI:456216"/>
        <dbReference type="EC" id="2.7.11.1"/>
    </reaction>
</comment>
<keyword evidence="8" id="KW-0418">Kinase</keyword>
<comment type="catalytic activity">
    <reaction evidence="10">
        <text>L-threonyl-[protein] + ATP = O-phospho-L-threonyl-[protein] + ADP + H(+)</text>
        <dbReference type="Rhea" id="RHEA:46608"/>
        <dbReference type="Rhea" id="RHEA-COMP:11060"/>
        <dbReference type="Rhea" id="RHEA-COMP:11605"/>
        <dbReference type="ChEBI" id="CHEBI:15378"/>
        <dbReference type="ChEBI" id="CHEBI:30013"/>
        <dbReference type="ChEBI" id="CHEBI:30616"/>
        <dbReference type="ChEBI" id="CHEBI:61977"/>
        <dbReference type="ChEBI" id="CHEBI:456216"/>
        <dbReference type="EC" id="2.7.11.1"/>
    </reaction>
</comment>
<dbReference type="PROSITE" id="PS00108">
    <property type="entry name" value="PROTEIN_KINASE_ST"/>
    <property type="match status" value="1"/>
</dbReference>
<name>A0A433QNB2_9FUNG</name>
<evidence type="ECO:0000256" key="12">
    <source>
        <dbReference type="PROSITE-ProRule" id="PRU10141"/>
    </source>
</evidence>
<dbReference type="FunFam" id="1.10.510.10:FF:000320">
    <property type="entry name" value="Serine/threonine protein kinase"/>
    <property type="match status" value="1"/>
</dbReference>
<feature type="region of interest" description="Disordered" evidence="13">
    <location>
        <begin position="1"/>
        <end position="44"/>
    </location>
</feature>
<keyword evidence="4" id="KW-0723">Serine/threonine-protein kinase</keyword>
<dbReference type="CDD" id="cd14004">
    <property type="entry name" value="STKc_PASK"/>
    <property type="match status" value="1"/>
</dbReference>
<evidence type="ECO:0000313" key="16">
    <source>
        <dbReference type="EMBL" id="RUS31257.1"/>
    </source>
</evidence>
<dbReference type="SMART" id="SM00091">
    <property type="entry name" value="PAS"/>
    <property type="match status" value="2"/>
</dbReference>
<dbReference type="SUPFAM" id="SSF56112">
    <property type="entry name" value="Protein kinase-like (PK-like)"/>
    <property type="match status" value="1"/>
</dbReference>
<dbReference type="PROSITE" id="PS50112">
    <property type="entry name" value="PAS"/>
    <property type="match status" value="1"/>
</dbReference>
<dbReference type="EC" id="2.7.11.1" evidence="2"/>
<proteinExistence type="predicted"/>
<comment type="subcellular location">
    <subcellularLocation>
        <location evidence="1">Cytoplasm</location>
    </subcellularLocation>
</comment>
<feature type="region of interest" description="Disordered" evidence="13">
    <location>
        <begin position="168"/>
        <end position="213"/>
    </location>
</feature>
<evidence type="ECO:0000256" key="9">
    <source>
        <dbReference type="ARBA" id="ARBA00022840"/>
    </source>
</evidence>
<evidence type="ECO:0000256" key="1">
    <source>
        <dbReference type="ARBA" id="ARBA00004496"/>
    </source>
</evidence>
<evidence type="ECO:0000256" key="10">
    <source>
        <dbReference type="ARBA" id="ARBA00047899"/>
    </source>
</evidence>
<dbReference type="GO" id="GO:0035556">
    <property type="term" value="P:intracellular signal transduction"/>
    <property type="evidence" value="ECO:0007669"/>
    <property type="project" value="TreeGrafter"/>
</dbReference>
<evidence type="ECO:0000256" key="7">
    <source>
        <dbReference type="ARBA" id="ARBA00022741"/>
    </source>
</evidence>
<keyword evidence="17" id="KW-1185">Reference proteome</keyword>
<protein>
    <recommendedName>
        <fullName evidence="2">non-specific serine/threonine protein kinase</fullName>
        <ecNumber evidence="2">2.7.11.1</ecNumber>
    </recommendedName>
</protein>
<feature type="compositionally biased region" description="Low complexity" evidence="13">
    <location>
        <begin position="176"/>
        <end position="199"/>
    </location>
</feature>
<dbReference type="PROSITE" id="PS50011">
    <property type="entry name" value="PROTEIN_KINASE_DOM"/>
    <property type="match status" value="1"/>
</dbReference>
<keyword evidence="6" id="KW-0808">Transferase</keyword>
<dbReference type="InterPro" id="IPR008271">
    <property type="entry name" value="Ser/Thr_kinase_AS"/>
</dbReference>
<feature type="binding site" evidence="12">
    <location>
        <position position="870"/>
    </location>
    <ligand>
        <name>ATP</name>
        <dbReference type="ChEBI" id="CHEBI:30616"/>
    </ligand>
</feature>
<dbReference type="SUPFAM" id="SSF55785">
    <property type="entry name" value="PYP-like sensor domain (PAS domain)"/>
    <property type="match status" value="1"/>
</dbReference>
<evidence type="ECO:0000256" key="8">
    <source>
        <dbReference type="ARBA" id="ARBA00022777"/>
    </source>
</evidence>
<evidence type="ECO:0000256" key="11">
    <source>
        <dbReference type="ARBA" id="ARBA00048679"/>
    </source>
</evidence>
<dbReference type="PROSITE" id="PS00107">
    <property type="entry name" value="PROTEIN_KINASE_ATP"/>
    <property type="match status" value="1"/>
</dbReference>
<keyword evidence="9 12" id="KW-0067">ATP-binding</keyword>
<evidence type="ECO:0000256" key="13">
    <source>
        <dbReference type="SAM" id="MobiDB-lite"/>
    </source>
</evidence>
<dbReference type="Gene3D" id="3.30.450.20">
    <property type="entry name" value="PAS domain"/>
    <property type="match status" value="1"/>
</dbReference>
<keyword evidence="5" id="KW-0597">Phosphoprotein</keyword>
<dbReference type="InterPro" id="IPR000014">
    <property type="entry name" value="PAS"/>
</dbReference>
<evidence type="ECO:0000313" key="17">
    <source>
        <dbReference type="Proteomes" id="UP000274822"/>
    </source>
</evidence>
<reference evidence="16 17" key="1">
    <citation type="journal article" date="2018" name="New Phytol.">
        <title>Phylogenomics of Endogonaceae and evolution of mycorrhizas within Mucoromycota.</title>
        <authorList>
            <person name="Chang Y."/>
            <person name="Desiro A."/>
            <person name="Na H."/>
            <person name="Sandor L."/>
            <person name="Lipzen A."/>
            <person name="Clum A."/>
            <person name="Barry K."/>
            <person name="Grigoriev I.V."/>
            <person name="Martin F.M."/>
            <person name="Stajich J.E."/>
            <person name="Smith M.E."/>
            <person name="Bonito G."/>
            <person name="Spatafora J.W."/>
        </authorList>
    </citation>
    <scope>NUCLEOTIDE SEQUENCE [LARGE SCALE GENOMIC DNA]</scope>
    <source>
        <strain evidence="16 17">AD002</strain>
    </source>
</reference>
<dbReference type="EMBL" id="RBNJ01003124">
    <property type="protein sequence ID" value="RUS31257.1"/>
    <property type="molecule type" value="Genomic_DNA"/>
</dbReference>
<dbReference type="GO" id="GO:0005524">
    <property type="term" value="F:ATP binding"/>
    <property type="evidence" value="ECO:0007669"/>
    <property type="project" value="UniProtKB-UniRule"/>
</dbReference>
<dbReference type="InterPro" id="IPR000719">
    <property type="entry name" value="Prot_kinase_dom"/>
</dbReference>
<dbReference type="Gene3D" id="3.30.200.20">
    <property type="entry name" value="Phosphorylase Kinase, domain 1"/>
    <property type="match status" value="1"/>
</dbReference>
<dbReference type="SMART" id="SM00220">
    <property type="entry name" value="S_TKc"/>
    <property type="match status" value="1"/>
</dbReference>
<evidence type="ECO:0000259" key="15">
    <source>
        <dbReference type="PROSITE" id="PS50112"/>
    </source>
</evidence>
<comment type="caution">
    <text evidence="16">The sequence shown here is derived from an EMBL/GenBank/DDBJ whole genome shotgun (WGS) entry which is preliminary data.</text>
</comment>
<organism evidence="16 17">
    <name type="scientific">Jimgerdemannia flammicorona</name>
    <dbReference type="NCBI Taxonomy" id="994334"/>
    <lineage>
        <taxon>Eukaryota</taxon>
        <taxon>Fungi</taxon>
        <taxon>Fungi incertae sedis</taxon>
        <taxon>Mucoromycota</taxon>
        <taxon>Mucoromycotina</taxon>
        <taxon>Endogonomycetes</taxon>
        <taxon>Endogonales</taxon>
        <taxon>Endogonaceae</taxon>
        <taxon>Jimgerdemannia</taxon>
    </lineage>
</organism>
<dbReference type="CDD" id="cd00130">
    <property type="entry name" value="PAS"/>
    <property type="match status" value="1"/>
</dbReference>
<evidence type="ECO:0000256" key="3">
    <source>
        <dbReference type="ARBA" id="ARBA00022490"/>
    </source>
</evidence>
<dbReference type="GO" id="GO:0045719">
    <property type="term" value="P:negative regulation of glycogen biosynthetic process"/>
    <property type="evidence" value="ECO:0007669"/>
    <property type="project" value="TreeGrafter"/>
</dbReference>
<evidence type="ECO:0000256" key="2">
    <source>
        <dbReference type="ARBA" id="ARBA00012513"/>
    </source>
</evidence>
<feature type="domain" description="PAS" evidence="15">
    <location>
        <begin position="390"/>
        <end position="424"/>
    </location>
</feature>
<dbReference type="InterPro" id="IPR011009">
    <property type="entry name" value="Kinase-like_dom_sf"/>
</dbReference>
<feature type="domain" description="Protein kinase" evidence="14">
    <location>
        <begin position="835"/>
        <end position="1092"/>
    </location>
</feature>
<sequence>MPLRPAEIPFQAQKHVRFDQPANTDVDYFSTRPPSDSDQETDNCFSPKGLIRIREDSVADNGGSQPKPQHTAQIAKFSTESLHSFSFSSTNDSEMMETRVSIITRSIDFMKHKFKGWKIPDTAFQYVPQSPSSTMTVMERYGWQTSWSTANTPRSSVDFGDELIVDRIKERERKNTNGSETSDSTSSTGDSSSSTPTNSFKPPSAFSSGPFKRKNAKLKRTLTDIPKIDPAAFTLDTLHEQPSAHPAPHIRNLHSPTRFLPQNQAILTSNSSWKILLANDIACLVFGHERSHLMGMSALDLIAPPFRERHEDILRKRTEELAAGGRPGRRAEDDDRGVVLVCGKVIPIVKDDKTTSAASLWLKEKRDDMENPIYIWIFEEIAESLVSVHINQSGVIRDLDGAVEELYGYTQEELIGNSIDVIIPAWAKLRMGDSGYYELNPDEEVEMPQRTDPLTSSSEPIPDRRLLNISEINRVKFFGSVTKFGAHFPVITKVNTPPSLAAAAESTFVVKIISIPTIASLVTIHQDGMIQSCNMVFAKYLFGFTPADLVEVKRISELLPQFPLILEKISSERSLQVGSIVNNTLCRKALLSALGGGDVGNKQKRPQLPEAFRMTTVDSLEMEEDQAPIPPVPLSWRASTMEPGSLPSIVAVHRDGTELDVQLQMRIVESAEENLYALWITFDRAAIFSKLGHPVNTDTGMIGLRSVSGTPRSGHFPTMSASFSIPSPSTSFHAAMSSVASKMKLTEPATPKFDSSSAPTSNVVLRPPTPSPALAAHPQTEACPVPVPAPPSQAELRPINIPKNIMPVTPPVAETPPANLRTYSALTDSKNINDYEIVDSLGQGAYGLVKLAYLKNDPFQKKVVVKYVVKSRILVDCWTRDRHLGLIPLEIHILHTLRRLPHQNIVNMTDYFEDDEHYYIEMGLHGAGMDLFDYIELNNNITEHEIKSIFRQVAEAVQHLHNNRIVHRDIKDENVILDENGTVQLIDFGSAAYLREGKKYDTFCGTLDYAAPEVLQGKKYDGPPQDIWALGILLYTLIYKENPFYNIDEILARELRIPYVLCEGSIDLIKKMLNRDVEKRPTIDEILDHPWFHEA</sequence>
<dbReference type="Pfam" id="PF00069">
    <property type="entry name" value="Pkinase"/>
    <property type="match status" value="1"/>
</dbReference>
<dbReference type="FunFam" id="3.30.200.20:FF:000314">
    <property type="entry name" value="Serine/threonine protein kinase"/>
    <property type="match status" value="1"/>
</dbReference>
<dbReference type="InterPro" id="IPR017441">
    <property type="entry name" value="Protein_kinase_ATP_BS"/>
</dbReference>
<accession>A0A433QNB2</accession>
<dbReference type="GO" id="GO:0005829">
    <property type="term" value="C:cytosol"/>
    <property type="evidence" value="ECO:0007669"/>
    <property type="project" value="TreeGrafter"/>
</dbReference>
<dbReference type="PANTHER" id="PTHR24346:SF51">
    <property type="entry name" value="PAS DOMAIN-CONTAINING SERINE_THREONINE-PROTEIN KINASE"/>
    <property type="match status" value="1"/>
</dbReference>